<dbReference type="PANTHER" id="PTHR36122:SF2">
    <property type="entry name" value="NICOTINAMIDE RIBOSIDE TRANSPORTER PNUC"/>
    <property type="match status" value="1"/>
</dbReference>
<accession>A0A0R2G8T3</accession>
<proteinExistence type="inferred from homology"/>
<feature type="transmembrane region" description="Helical" evidence="8">
    <location>
        <begin position="69"/>
        <end position="87"/>
    </location>
</feature>
<dbReference type="InterPro" id="IPR006419">
    <property type="entry name" value="NMN_transpt_PnuC"/>
</dbReference>
<evidence type="ECO:0000256" key="6">
    <source>
        <dbReference type="ARBA" id="ARBA00022989"/>
    </source>
</evidence>
<keyword evidence="5 8" id="KW-0812">Transmembrane</keyword>
<feature type="transmembrane region" description="Helical" evidence="8">
    <location>
        <begin position="119"/>
        <end position="137"/>
    </location>
</feature>
<comment type="subcellular location">
    <subcellularLocation>
        <location evidence="1">Cell membrane</location>
        <topology evidence="1">Multi-pass membrane protein</topology>
    </subcellularLocation>
</comment>
<dbReference type="GO" id="GO:0005886">
    <property type="term" value="C:plasma membrane"/>
    <property type="evidence" value="ECO:0007669"/>
    <property type="project" value="UniProtKB-SubCell"/>
</dbReference>
<evidence type="ECO:0000256" key="2">
    <source>
        <dbReference type="ARBA" id="ARBA00006669"/>
    </source>
</evidence>
<reference evidence="9 10" key="1">
    <citation type="journal article" date="2015" name="Genome Announc.">
        <title>Expanding the biotechnology potential of lactobacilli through comparative genomics of 213 strains and associated genera.</title>
        <authorList>
            <person name="Sun Z."/>
            <person name="Harris H.M."/>
            <person name="McCann A."/>
            <person name="Guo C."/>
            <person name="Argimon S."/>
            <person name="Zhang W."/>
            <person name="Yang X."/>
            <person name="Jeffery I.B."/>
            <person name="Cooney J.C."/>
            <person name="Kagawa T.F."/>
            <person name="Liu W."/>
            <person name="Song Y."/>
            <person name="Salvetti E."/>
            <person name="Wrobel A."/>
            <person name="Rasinkangas P."/>
            <person name="Parkhill J."/>
            <person name="Rea M.C."/>
            <person name="O'Sullivan O."/>
            <person name="Ritari J."/>
            <person name="Douillard F.P."/>
            <person name="Paul Ross R."/>
            <person name="Yang R."/>
            <person name="Briner A.E."/>
            <person name="Felis G.E."/>
            <person name="de Vos W.M."/>
            <person name="Barrangou R."/>
            <person name="Klaenhammer T.R."/>
            <person name="Caufield P.W."/>
            <person name="Cui Y."/>
            <person name="Zhang H."/>
            <person name="O'Toole P.W."/>
        </authorList>
    </citation>
    <scope>NUCLEOTIDE SEQUENCE [LARGE SCALE GENOMIC DNA]</scope>
    <source>
        <strain evidence="9 10">ATCC 27304</strain>
    </source>
</reference>
<keyword evidence="3" id="KW-0813">Transport</keyword>
<evidence type="ECO:0000313" key="9">
    <source>
        <dbReference type="EMBL" id="KRN33021.1"/>
    </source>
</evidence>
<evidence type="ECO:0000256" key="3">
    <source>
        <dbReference type="ARBA" id="ARBA00022448"/>
    </source>
</evidence>
<dbReference type="Pfam" id="PF04973">
    <property type="entry name" value="NMN_transporter"/>
    <property type="match status" value="1"/>
</dbReference>
<evidence type="ECO:0000256" key="7">
    <source>
        <dbReference type="ARBA" id="ARBA00023136"/>
    </source>
</evidence>
<evidence type="ECO:0000256" key="4">
    <source>
        <dbReference type="ARBA" id="ARBA00022475"/>
    </source>
</evidence>
<organism evidence="9 10">
    <name type="scientific">Liquorilactobacillus mali</name>
    <dbReference type="NCBI Taxonomy" id="1618"/>
    <lineage>
        <taxon>Bacteria</taxon>
        <taxon>Bacillati</taxon>
        <taxon>Bacillota</taxon>
        <taxon>Bacilli</taxon>
        <taxon>Lactobacillales</taxon>
        <taxon>Lactobacillaceae</taxon>
        <taxon>Liquorilactobacillus</taxon>
    </lineage>
</organism>
<evidence type="ECO:0000256" key="5">
    <source>
        <dbReference type="ARBA" id="ARBA00022692"/>
    </source>
</evidence>
<dbReference type="NCBIfam" id="TIGR01528">
    <property type="entry name" value="NMN_trans_PnuC"/>
    <property type="match status" value="1"/>
</dbReference>
<evidence type="ECO:0000256" key="8">
    <source>
        <dbReference type="SAM" id="Phobius"/>
    </source>
</evidence>
<feature type="transmembrane region" description="Helical" evidence="8">
    <location>
        <begin position="180"/>
        <end position="201"/>
    </location>
</feature>
<protein>
    <submittedName>
        <fullName evidence="9">Transport protein</fullName>
    </submittedName>
</protein>
<dbReference type="AlphaFoldDB" id="A0A0R2G8T3"/>
<dbReference type="PANTHER" id="PTHR36122">
    <property type="entry name" value="NICOTINAMIDE RIBOSIDE TRANSPORTER PNUC"/>
    <property type="match status" value="1"/>
</dbReference>
<keyword evidence="7 8" id="KW-0472">Membrane</keyword>
<dbReference type="GO" id="GO:0034257">
    <property type="term" value="F:nicotinamide riboside transmembrane transporter activity"/>
    <property type="evidence" value="ECO:0007669"/>
    <property type="project" value="InterPro"/>
</dbReference>
<keyword evidence="4" id="KW-1003">Cell membrane</keyword>
<evidence type="ECO:0000256" key="1">
    <source>
        <dbReference type="ARBA" id="ARBA00004651"/>
    </source>
</evidence>
<dbReference type="Proteomes" id="UP000051727">
    <property type="component" value="Unassembled WGS sequence"/>
</dbReference>
<comment type="similarity">
    <text evidence="2">Belongs to the nicotinamide ribonucleoside (NR) uptake permease (TC 4.B.1) family.</text>
</comment>
<dbReference type="STRING" id="1618.IV36_GL000753"/>
<feature type="transmembrane region" description="Helical" evidence="8">
    <location>
        <begin position="234"/>
        <end position="251"/>
    </location>
</feature>
<sequence length="289" mass="33072">MINSVASDHGCLKTTKEIFSMKNISKTYKEPTKESLPTFSQFITNFFAALTQVFNLQRNISEIKTLRRTTKIMMSVMLIATVASFAFGNDYTFSGWIGLVTGIAVVLNLILVDQGRLTNYSWGVLGCVVWLIIAINNRLIGDIASQSFYLVMQFVGLYVWHNQINKQSSKDELTSRSFTWLNGLFWLIVTFVIYFVVLFFSKRLNGTQVYLDATLLPLGIVGQVLMTHGYRSQWIAWITLDIVNIIIWYNQLKIVSPASTSMFVLQVIMFINSLYGLYLWYYGQQKKVS</sequence>
<feature type="transmembrane region" description="Helical" evidence="8">
    <location>
        <begin position="263"/>
        <end position="283"/>
    </location>
</feature>
<comment type="caution">
    <text evidence="9">The sequence shown here is derived from an EMBL/GenBank/DDBJ whole genome shotgun (WGS) entry which is preliminary data.</text>
</comment>
<feature type="transmembrane region" description="Helical" evidence="8">
    <location>
        <begin position="93"/>
        <end position="112"/>
    </location>
</feature>
<dbReference type="EMBL" id="JQAR01000002">
    <property type="protein sequence ID" value="KRN33021.1"/>
    <property type="molecule type" value="Genomic_DNA"/>
</dbReference>
<name>A0A0R2G8T3_9LACO</name>
<dbReference type="PATRIC" id="fig|1618.3.peg.762"/>
<evidence type="ECO:0000313" key="10">
    <source>
        <dbReference type="Proteomes" id="UP000051727"/>
    </source>
</evidence>
<keyword evidence="6 8" id="KW-1133">Transmembrane helix</keyword>
<gene>
    <name evidence="9" type="ORF">IV36_GL000753</name>
</gene>